<name>A0ABU3TNH0_9BACT</name>
<feature type="chain" id="PRO_5045882815" evidence="2">
    <location>
        <begin position="22"/>
        <end position="358"/>
    </location>
</feature>
<dbReference type="Pfam" id="PF18962">
    <property type="entry name" value="Por_Secre_tail"/>
    <property type="match status" value="1"/>
</dbReference>
<keyword evidence="2" id="KW-0732">Signal</keyword>
<organism evidence="4 5">
    <name type="scientific">Hymenobacter endophyticus</name>
    <dbReference type="NCBI Taxonomy" id="3076335"/>
    <lineage>
        <taxon>Bacteria</taxon>
        <taxon>Pseudomonadati</taxon>
        <taxon>Bacteroidota</taxon>
        <taxon>Cytophagia</taxon>
        <taxon>Cytophagales</taxon>
        <taxon>Hymenobacteraceae</taxon>
        <taxon>Hymenobacter</taxon>
    </lineage>
</organism>
<feature type="domain" description="Secretion system C-terminal sorting" evidence="3">
    <location>
        <begin position="283"/>
        <end position="349"/>
    </location>
</feature>
<evidence type="ECO:0000313" key="5">
    <source>
        <dbReference type="Proteomes" id="UP001250698"/>
    </source>
</evidence>
<dbReference type="NCBIfam" id="TIGR04183">
    <property type="entry name" value="Por_Secre_tail"/>
    <property type="match status" value="1"/>
</dbReference>
<feature type="region of interest" description="Disordered" evidence="1">
    <location>
        <begin position="204"/>
        <end position="225"/>
    </location>
</feature>
<evidence type="ECO:0000259" key="3">
    <source>
        <dbReference type="Pfam" id="PF18962"/>
    </source>
</evidence>
<proteinExistence type="predicted"/>
<keyword evidence="5" id="KW-1185">Reference proteome</keyword>
<feature type="signal peptide" evidence="2">
    <location>
        <begin position="1"/>
        <end position="21"/>
    </location>
</feature>
<protein>
    <submittedName>
        <fullName evidence="4">T9SS type A sorting domain-containing protein</fullName>
    </submittedName>
</protein>
<dbReference type="InterPro" id="IPR026444">
    <property type="entry name" value="Secre_tail"/>
</dbReference>
<gene>
    <name evidence="4" type="ORF">ROI90_20880</name>
</gene>
<sequence>MKKNYILASALLLAATTTSFGQGTELFFSEYDEGAHQTGTSYNGGISTSTGNERAMEVFNPTLGPVNLNSYSIRRYSNGATTPFQEEKLKRTTGSNVLNSADVFVYACGQATLTKILNEADQLCAPYQTAPDATNSVLTFGGAAYFSGNDAMALVRWTGASAGLGTPILVDIFGVIGQDPGTSWSAQDAAGTAVTSANQSLVRRETVSTGVRTNPEPQGGTSTARTGFNIATEWESYSTAFPNNTLDPAAQSYARLGAHEYSGPYGSYAPLKTLEKFNSSISVFPNPANGQAFVQIKGAKVGSVTVLNSLGQRITAQPRGLSEEILTLNVSGLTPGLYFVQFVSQDGQLKVYKELMVK</sequence>
<dbReference type="EMBL" id="JAWDJT010000022">
    <property type="protein sequence ID" value="MDU0372873.1"/>
    <property type="molecule type" value="Genomic_DNA"/>
</dbReference>
<evidence type="ECO:0000313" key="4">
    <source>
        <dbReference type="EMBL" id="MDU0372873.1"/>
    </source>
</evidence>
<evidence type="ECO:0000256" key="1">
    <source>
        <dbReference type="SAM" id="MobiDB-lite"/>
    </source>
</evidence>
<evidence type="ECO:0000256" key="2">
    <source>
        <dbReference type="SAM" id="SignalP"/>
    </source>
</evidence>
<dbReference type="Proteomes" id="UP001250698">
    <property type="component" value="Unassembled WGS sequence"/>
</dbReference>
<reference evidence="4 5" key="1">
    <citation type="submission" date="2023-10" db="EMBL/GenBank/DDBJ databases">
        <title>Hymenobacter endophyticus sp. nov., an isolate from the leaf tissues of wheat.</title>
        <authorList>
            <person name="Dai Y."/>
        </authorList>
    </citation>
    <scope>NUCLEOTIDE SEQUENCE [LARGE SCALE GENOMIC DNA]</scope>
    <source>
        <strain evidence="4 5">ZK17L-C2</strain>
    </source>
</reference>
<dbReference type="RefSeq" id="WP_316000225.1">
    <property type="nucleotide sequence ID" value="NZ_JAWDJT010000022.1"/>
</dbReference>
<comment type="caution">
    <text evidence="4">The sequence shown here is derived from an EMBL/GenBank/DDBJ whole genome shotgun (WGS) entry which is preliminary data.</text>
</comment>
<accession>A0ABU3TNH0</accession>